<evidence type="ECO:0000256" key="2">
    <source>
        <dbReference type="ARBA" id="ARBA00022723"/>
    </source>
</evidence>
<dbReference type="InterPro" id="IPR032416">
    <property type="entry name" value="Peptidase_M24_C"/>
</dbReference>
<evidence type="ECO:0000256" key="3">
    <source>
        <dbReference type="ARBA" id="ARBA00022801"/>
    </source>
</evidence>
<dbReference type="InterPro" id="IPR050422">
    <property type="entry name" value="X-Pro_aminopeptidase_P"/>
</dbReference>
<dbReference type="FunFam" id="3.90.230.10:FF:000009">
    <property type="entry name" value="xaa-Pro aminopeptidase 2"/>
    <property type="match status" value="1"/>
</dbReference>
<gene>
    <name evidence="7" type="ORF">DES36_11073</name>
</gene>
<name>A0A366I539_9FIRM</name>
<dbReference type="PANTHER" id="PTHR43763">
    <property type="entry name" value="XAA-PRO AMINOPEPTIDASE 1"/>
    <property type="match status" value="1"/>
</dbReference>
<accession>A0A366I539</accession>
<dbReference type="FunFam" id="3.40.350.10:FF:000003">
    <property type="entry name" value="Xaa-pro aminopeptidase P"/>
    <property type="match status" value="1"/>
</dbReference>
<comment type="similarity">
    <text evidence="1">Belongs to the peptidase M24B family.</text>
</comment>
<protein>
    <submittedName>
        <fullName evidence="7">Xaa-Pro aminopeptidase</fullName>
    </submittedName>
</protein>
<dbReference type="GO" id="GO:0046872">
    <property type="term" value="F:metal ion binding"/>
    <property type="evidence" value="ECO:0007669"/>
    <property type="project" value="UniProtKB-KW"/>
</dbReference>
<dbReference type="InterPro" id="IPR033740">
    <property type="entry name" value="Pept_M24B"/>
</dbReference>
<dbReference type="InterPro" id="IPR000587">
    <property type="entry name" value="Creatinase_N"/>
</dbReference>
<dbReference type="Proteomes" id="UP000253490">
    <property type="component" value="Unassembled WGS sequence"/>
</dbReference>
<dbReference type="Pfam" id="PF16188">
    <property type="entry name" value="Peptidase_M24_C"/>
    <property type="match status" value="1"/>
</dbReference>
<dbReference type="Pfam" id="PF01321">
    <property type="entry name" value="Creatinase_N"/>
    <property type="match status" value="1"/>
</dbReference>
<dbReference type="Pfam" id="PF00557">
    <property type="entry name" value="Peptidase_M24"/>
    <property type="match status" value="1"/>
</dbReference>
<evidence type="ECO:0000259" key="6">
    <source>
        <dbReference type="Pfam" id="PF16188"/>
    </source>
</evidence>
<dbReference type="Gene3D" id="3.90.230.10">
    <property type="entry name" value="Creatinase/methionine aminopeptidase superfamily"/>
    <property type="match status" value="1"/>
</dbReference>
<dbReference type="CDD" id="cd01085">
    <property type="entry name" value="APP"/>
    <property type="match status" value="1"/>
</dbReference>
<dbReference type="SUPFAM" id="SSF53092">
    <property type="entry name" value="Creatinase/prolidase N-terminal domain"/>
    <property type="match status" value="1"/>
</dbReference>
<proteinExistence type="inferred from homology"/>
<comment type="caution">
    <text evidence="7">The sequence shown here is derived from an EMBL/GenBank/DDBJ whole genome shotgun (WGS) entry which is preliminary data.</text>
</comment>
<dbReference type="EMBL" id="QNRX01000010">
    <property type="protein sequence ID" value="RBP63330.1"/>
    <property type="molecule type" value="Genomic_DNA"/>
</dbReference>
<dbReference type="InterPro" id="IPR036005">
    <property type="entry name" value="Creatinase/aminopeptidase-like"/>
</dbReference>
<dbReference type="SUPFAM" id="SSF55920">
    <property type="entry name" value="Creatinase/aminopeptidase"/>
    <property type="match status" value="1"/>
</dbReference>
<organism evidence="7 8">
    <name type="scientific">Alkalibaculum bacchi</name>
    <dbReference type="NCBI Taxonomy" id="645887"/>
    <lineage>
        <taxon>Bacteria</taxon>
        <taxon>Bacillati</taxon>
        <taxon>Bacillota</taxon>
        <taxon>Clostridia</taxon>
        <taxon>Eubacteriales</taxon>
        <taxon>Eubacteriaceae</taxon>
        <taxon>Alkalibaculum</taxon>
    </lineage>
</organism>
<feature type="domain" description="Peptidase M24" evidence="4">
    <location>
        <begin position="315"/>
        <end position="524"/>
    </location>
</feature>
<dbReference type="Gene3D" id="3.40.350.10">
    <property type="entry name" value="Creatinase/prolidase N-terminal domain"/>
    <property type="match status" value="2"/>
</dbReference>
<dbReference type="AlphaFoldDB" id="A0A366I539"/>
<keyword evidence="7" id="KW-0645">Protease</keyword>
<reference evidence="7 8" key="1">
    <citation type="submission" date="2018-06" db="EMBL/GenBank/DDBJ databases">
        <title>Genomic Encyclopedia of Type Strains, Phase IV (KMG-IV): sequencing the most valuable type-strain genomes for metagenomic binning, comparative biology and taxonomic classification.</title>
        <authorList>
            <person name="Goeker M."/>
        </authorList>
    </citation>
    <scope>NUCLEOTIDE SEQUENCE [LARGE SCALE GENOMIC DNA]</scope>
    <source>
        <strain evidence="7 8">DSM 22112</strain>
    </source>
</reference>
<dbReference type="PANTHER" id="PTHR43763:SF6">
    <property type="entry name" value="XAA-PRO AMINOPEPTIDASE 1"/>
    <property type="match status" value="1"/>
</dbReference>
<dbReference type="GO" id="GO:0070006">
    <property type="term" value="F:metalloaminopeptidase activity"/>
    <property type="evidence" value="ECO:0007669"/>
    <property type="project" value="InterPro"/>
</dbReference>
<sequence>MMKVKDWIETLRRSMKENSIDAYIVPSYDAHQSEYVADYFKARQWLSGFTGSAGTVVITLDDAGLWTDGRYYTQAANQLLDSGIRLFRMVDPGVPSYTEWLRDTLKEGSVIGFDGKVLSINTMKNMEKILSLKNISLKIDIDLIDTLWKNRPSLPDDLIFTHDIKFAGQSRVQKLDQVRKKMKEKKANYYLLSSLDDIAWLLNIRGSDVPNNPVVISYVVVEENKCTLFINLSKVSADVEKELEKDQVLCLEYNHIHNFLHKLTPNDAVLLDPLKTSSVLYYDIPNHTTKIESLNITTKLKAIKNNTELSNLRTCEINDGVAMVKFIKWLKSSVESEVITEISASEKLESFRAEQEFFVSPSFDTIAGYKDHAAMMHYSAKEDTQYTLKNEGFFLVDSGGQYYNGTTDITRTIVLGLLTKEEKRDFTLVLKGHIALSSAKFLHGATGSNLDVLARGPIWEVGLDYKCGTGHGVGFFLNVHEGPQSLSKTPNKIILEKGMILTNEPGIYNEGKYGIRTENMMIVVEDEETEYGAFLKFEPITYCPIDLDGIDMNLLTDFEIEWINDYHREVFSKLSPHLNPDEAAWLEKETRKI</sequence>
<dbReference type="GO" id="GO:0005737">
    <property type="term" value="C:cytoplasm"/>
    <property type="evidence" value="ECO:0007669"/>
    <property type="project" value="UniProtKB-ARBA"/>
</dbReference>
<dbReference type="InterPro" id="IPR000994">
    <property type="entry name" value="Pept_M24"/>
</dbReference>
<dbReference type="InterPro" id="IPR029149">
    <property type="entry name" value="Creatin/AminoP/Spt16_N"/>
</dbReference>
<evidence type="ECO:0000259" key="5">
    <source>
        <dbReference type="Pfam" id="PF01321"/>
    </source>
</evidence>
<keyword evidence="7" id="KW-0031">Aminopeptidase</keyword>
<dbReference type="Pfam" id="PF16189">
    <property type="entry name" value="Creatinase_N_2"/>
    <property type="match status" value="1"/>
</dbReference>
<keyword evidence="2" id="KW-0479">Metal-binding</keyword>
<evidence type="ECO:0000256" key="1">
    <source>
        <dbReference type="ARBA" id="ARBA00008766"/>
    </source>
</evidence>
<keyword evidence="8" id="KW-1185">Reference proteome</keyword>
<keyword evidence="3" id="KW-0378">Hydrolase</keyword>
<evidence type="ECO:0000313" key="7">
    <source>
        <dbReference type="EMBL" id="RBP63330.1"/>
    </source>
</evidence>
<evidence type="ECO:0000313" key="8">
    <source>
        <dbReference type="Proteomes" id="UP000253490"/>
    </source>
</evidence>
<feature type="domain" description="Peptidase M24 C-terminal" evidence="6">
    <location>
        <begin position="534"/>
        <end position="593"/>
    </location>
</feature>
<evidence type="ECO:0000259" key="4">
    <source>
        <dbReference type="Pfam" id="PF00557"/>
    </source>
</evidence>
<feature type="domain" description="Creatinase N-terminal" evidence="5">
    <location>
        <begin position="8"/>
        <end position="137"/>
    </location>
</feature>